<keyword evidence="2" id="KW-0378">Hydrolase</keyword>
<dbReference type="OrthoDB" id="9803913at2"/>
<comment type="caution">
    <text evidence="6">The sequence shown here is derived from an EMBL/GenBank/DDBJ whole genome shotgun (WGS) entry which is preliminary data.</text>
</comment>
<dbReference type="Proteomes" id="UP000018296">
    <property type="component" value="Unassembled WGS sequence"/>
</dbReference>
<dbReference type="InterPro" id="IPR013520">
    <property type="entry name" value="Ribonucl_H"/>
</dbReference>
<keyword evidence="1" id="KW-0540">Nuclease</keyword>
<dbReference type="AlphaFoldDB" id="V6J5Z0"/>
<evidence type="ECO:0000256" key="1">
    <source>
        <dbReference type="ARBA" id="ARBA00022722"/>
    </source>
</evidence>
<dbReference type="InterPro" id="IPR036420">
    <property type="entry name" value="BRCT_dom_sf"/>
</dbReference>
<dbReference type="InterPro" id="IPR012337">
    <property type="entry name" value="RNaseH-like_sf"/>
</dbReference>
<dbReference type="Gene3D" id="3.40.50.10190">
    <property type="entry name" value="BRCT domain"/>
    <property type="match status" value="1"/>
</dbReference>
<dbReference type="FunFam" id="3.30.420.10:FF:000045">
    <property type="entry name" value="3'-5' exonuclease DinG"/>
    <property type="match status" value="1"/>
</dbReference>
<dbReference type="Pfam" id="PF00533">
    <property type="entry name" value="BRCT"/>
    <property type="match status" value="1"/>
</dbReference>
<dbReference type="SMART" id="SM00292">
    <property type="entry name" value="BRCT"/>
    <property type="match status" value="1"/>
</dbReference>
<evidence type="ECO:0000256" key="2">
    <source>
        <dbReference type="ARBA" id="ARBA00022801"/>
    </source>
</evidence>
<evidence type="ECO:0000256" key="3">
    <source>
        <dbReference type="ARBA" id="ARBA00022839"/>
    </source>
</evidence>
<dbReference type="PATRIC" id="fig|1395513.3.peg.1795"/>
<protein>
    <submittedName>
        <fullName evidence="6">DNA polymerase III subunit epsilon</fullName>
    </submittedName>
</protein>
<evidence type="ECO:0000256" key="4">
    <source>
        <dbReference type="SAM" id="MobiDB-lite"/>
    </source>
</evidence>
<dbReference type="CDD" id="cd17748">
    <property type="entry name" value="BRCT_DNA_ligase_like"/>
    <property type="match status" value="1"/>
</dbReference>
<dbReference type="PANTHER" id="PTHR30231">
    <property type="entry name" value="DNA POLYMERASE III SUBUNIT EPSILON"/>
    <property type="match status" value="1"/>
</dbReference>
<dbReference type="InterPro" id="IPR036397">
    <property type="entry name" value="RNaseH_sf"/>
</dbReference>
<dbReference type="EMBL" id="AWTC01000006">
    <property type="protein sequence ID" value="EST12169.1"/>
    <property type="molecule type" value="Genomic_DNA"/>
</dbReference>
<dbReference type="InterPro" id="IPR001357">
    <property type="entry name" value="BRCT_dom"/>
</dbReference>
<dbReference type="PROSITE" id="PS50172">
    <property type="entry name" value="BRCT"/>
    <property type="match status" value="1"/>
</dbReference>
<dbReference type="Gene3D" id="3.30.420.10">
    <property type="entry name" value="Ribonuclease H-like superfamily/Ribonuclease H"/>
    <property type="match status" value="1"/>
</dbReference>
<sequence length="313" mass="35564">MTDLSYVAIDFETANARRTSACSVGLTKVMNGQIVDSFYSLINPEESFDYFNTEINGIHEEDVTDAPTMADLYPELVPFIDGLPLVAHNASFDMSVLRYTLDKYELPYPEVSYFCSWILAKKLLRLPSYRLDQIASYYKIRFQHHQASDDARVCAEIVRNMLNEAHIEDIDQMQKKIKYRLGRLHKNSYSPFSSTTYRYAQPFKPSQITTSRTSFDEHHPLYRQVVVFTGVLTSMSREDACRKVVDCGGINGNSVTKQTTLLVVGEPDSRTPNNKKSSKEQKAEKLAAQGQPIKIVTENEFIRTVGTNPAQID</sequence>
<feature type="domain" description="BRCT" evidence="5">
    <location>
        <begin position="216"/>
        <end position="305"/>
    </location>
</feature>
<dbReference type="SUPFAM" id="SSF52113">
    <property type="entry name" value="BRCT domain"/>
    <property type="match status" value="1"/>
</dbReference>
<dbReference type="RefSeq" id="WP_023510036.1">
    <property type="nucleotide sequence ID" value="NZ_AWTC01000006.1"/>
</dbReference>
<dbReference type="GO" id="GO:0003676">
    <property type="term" value="F:nucleic acid binding"/>
    <property type="evidence" value="ECO:0007669"/>
    <property type="project" value="InterPro"/>
</dbReference>
<organism evidence="6 7">
    <name type="scientific">Sporolactobacillus laevolacticus DSM 442</name>
    <dbReference type="NCBI Taxonomy" id="1395513"/>
    <lineage>
        <taxon>Bacteria</taxon>
        <taxon>Bacillati</taxon>
        <taxon>Bacillota</taxon>
        <taxon>Bacilli</taxon>
        <taxon>Bacillales</taxon>
        <taxon>Sporolactobacillaceae</taxon>
        <taxon>Sporolactobacillus</taxon>
    </lineage>
</organism>
<evidence type="ECO:0000313" key="7">
    <source>
        <dbReference type="Proteomes" id="UP000018296"/>
    </source>
</evidence>
<dbReference type="SUPFAM" id="SSF53098">
    <property type="entry name" value="Ribonuclease H-like"/>
    <property type="match status" value="1"/>
</dbReference>
<name>V6J5Z0_9BACL</name>
<dbReference type="SMART" id="SM00479">
    <property type="entry name" value="EXOIII"/>
    <property type="match status" value="1"/>
</dbReference>
<dbReference type="GO" id="GO:0008408">
    <property type="term" value="F:3'-5' exonuclease activity"/>
    <property type="evidence" value="ECO:0007669"/>
    <property type="project" value="TreeGrafter"/>
</dbReference>
<evidence type="ECO:0000259" key="5">
    <source>
        <dbReference type="PROSITE" id="PS50172"/>
    </source>
</evidence>
<proteinExistence type="predicted"/>
<dbReference type="STRING" id="1395513.P343_08885"/>
<dbReference type="GO" id="GO:0005829">
    <property type="term" value="C:cytosol"/>
    <property type="evidence" value="ECO:0007669"/>
    <property type="project" value="TreeGrafter"/>
</dbReference>
<dbReference type="PANTHER" id="PTHR30231:SF42">
    <property type="entry name" value="EXONUCLEASE"/>
    <property type="match status" value="1"/>
</dbReference>
<dbReference type="CDD" id="cd06130">
    <property type="entry name" value="DNA_pol_III_epsilon_like"/>
    <property type="match status" value="1"/>
</dbReference>
<keyword evidence="3" id="KW-0269">Exonuclease</keyword>
<gene>
    <name evidence="6" type="ORF">P343_08885</name>
</gene>
<reference evidence="6 7" key="1">
    <citation type="journal article" date="2013" name="Genome Announc.">
        <title>Genome Sequence of Sporolactobacillus laevolacticus DSM442, an Efficient Polymer-Grade D-Lactate Producer from Agricultural Waste Cottonseed as a Nitrogen Source.</title>
        <authorList>
            <person name="Wang H."/>
            <person name="Wang L."/>
            <person name="Ju J."/>
            <person name="Yu B."/>
            <person name="Ma Y."/>
        </authorList>
    </citation>
    <scope>NUCLEOTIDE SEQUENCE [LARGE SCALE GENOMIC DNA]</scope>
    <source>
        <strain evidence="6 7">DSM 442</strain>
    </source>
</reference>
<keyword evidence="7" id="KW-1185">Reference proteome</keyword>
<accession>V6J5Z0</accession>
<evidence type="ECO:0000313" key="6">
    <source>
        <dbReference type="EMBL" id="EST12169.1"/>
    </source>
</evidence>
<dbReference type="eggNOG" id="COG0847">
    <property type="taxonomic scope" value="Bacteria"/>
</dbReference>
<feature type="region of interest" description="Disordered" evidence="4">
    <location>
        <begin position="265"/>
        <end position="290"/>
    </location>
</feature>
<dbReference type="Pfam" id="PF00929">
    <property type="entry name" value="RNase_T"/>
    <property type="match status" value="1"/>
</dbReference>